<evidence type="ECO:0000313" key="2">
    <source>
        <dbReference type="Proteomes" id="UP001500339"/>
    </source>
</evidence>
<protein>
    <submittedName>
        <fullName evidence="1">YdhW family putative oxidoreductase system protein</fullName>
    </submittedName>
</protein>
<dbReference type="RefSeq" id="WP_343769458.1">
    <property type="nucleotide sequence ID" value="NZ_BAAACF010000001.1"/>
</dbReference>
<dbReference type="EMBL" id="BAAACF010000001">
    <property type="protein sequence ID" value="GAA0725635.1"/>
    <property type="molecule type" value="Genomic_DNA"/>
</dbReference>
<organism evidence="1 2">
    <name type="scientific">Clostridium malenominatum</name>
    <dbReference type="NCBI Taxonomy" id="1539"/>
    <lineage>
        <taxon>Bacteria</taxon>
        <taxon>Bacillati</taxon>
        <taxon>Bacillota</taxon>
        <taxon>Clostridia</taxon>
        <taxon>Eubacteriales</taxon>
        <taxon>Clostridiaceae</taxon>
        <taxon>Clostridium</taxon>
    </lineage>
</organism>
<name>A0ABN1J196_9CLOT</name>
<comment type="caution">
    <text evidence="1">The sequence shown here is derived from an EMBL/GenBank/DDBJ whole genome shotgun (WGS) entry which is preliminary data.</text>
</comment>
<dbReference type="Proteomes" id="UP001500339">
    <property type="component" value="Unassembled WGS sequence"/>
</dbReference>
<proteinExistence type="predicted"/>
<accession>A0ABN1J196</accession>
<gene>
    <name evidence="1" type="ORF">GCM10008905_21280</name>
</gene>
<reference evidence="1 2" key="1">
    <citation type="journal article" date="2019" name="Int. J. Syst. Evol. Microbiol.">
        <title>The Global Catalogue of Microorganisms (GCM) 10K type strain sequencing project: providing services to taxonomists for standard genome sequencing and annotation.</title>
        <authorList>
            <consortium name="The Broad Institute Genomics Platform"/>
            <consortium name="The Broad Institute Genome Sequencing Center for Infectious Disease"/>
            <person name="Wu L."/>
            <person name="Ma J."/>
        </authorList>
    </citation>
    <scope>NUCLEOTIDE SEQUENCE [LARGE SCALE GENOMIC DNA]</scope>
    <source>
        <strain evidence="1 2">JCM 1405</strain>
    </source>
</reference>
<sequence length="182" mass="21392">MDNMEKEKFLEIVNLIKVKSSEGILIKKDDFLLEPFLIEENQLENLIEALKNTEDYPDIKFIKGTSNYYIYSNAKMTDNYAILAMRIEDKDMVRTIAETVRDESKTYPRPTDSQLFLNRPFYFKEDEFLNSLKKIDVDSNYSDIKTTKASNGALYLYSDRYLDKDSAKALTEWIEVLQFENP</sequence>
<evidence type="ECO:0000313" key="1">
    <source>
        <dbReference type="EMBL" id="GAA0725635.1"/>
    </source>
</evidence>
<keyword evidence="2" id="KW-1185">Reference proteome</keyword>